<sequence>MSPLAECDTVLRRLRMRDPYELEEFVGDLWSERGCTVNVTQRGRDRGIDVEAIHDQSQLTEFIQVKCYSSSNKVGSPEVQQYASLYQRRTDPVKVTIVTTGEFTGPARQEAQELSVEIYNGSRLYHLVKSYGNNDFYRKWGLSSAASSSRSPLTSKNMISSKSKGSSDGSSPEYTSSTPWRKECPFCSQSVHYSEKALIQHWTFSSMCNFSKTKPKDIPVLNSNWDEIIEKIEAKRERKRSEPDPHSKCPYCSAKLKLRSSSAYLEHWTDGSYEERITSLPDERPTVVPVDVWWEIKDEWPAYESRVDEYPTSTRTSVVSLGNRSLEMIYRFFF</sequence>
<feature type="domain" description="Restriction endonuclease type IV Mrr" evidence="2">
    <location>
        <begin position="18"/>
        <end position="127"/>
    </location>
</feature>
<dbReference type="GO" id="GO:0009307">
    <property type="term" value="P:DNA restriction-modification system"/>
    <property type="evidence" value="ECO:0007669"/>
    <property type="project" value="InterPro"/>
</dbReference>
<dbReference type="PANTHER" id="PTHR30015:SF7">
    <property type="entry name" value="TYPE IV METHYL-DIRECTED RESTRICTION ENZYME ECOKMRR"/>
    <property type="match status" value="1"/>
</dbReference>
<dbReference type="InterPro" id="IPR052906">
    <property type="entry name" value="Type_IV_Methyl-Rstrct_Enzyme"/>
</dbReference>
<evidence type="ECO:0000313" key="3">
    <source>
        <dbReference type="EMBL" id="ELY55985.1"/>
    </source>
</evidence>
<dbReference type="Pfam" id="PF04471">
    <property type="entry name" value="Mrr_cat"/>
    <property type="match status" value="1"/>
</dbReference>
<dbReference type="InterPro" id="IPR011335">
    <property type="entry name" value="Restrct_endonuc-II-like"/>
</dbReference>
<dbReference type="Proteomes" id="UP000011688">
    <property type="component" value="Unassembled WGS sequence"/>
</dbReference>
<dbReference type="EMBL" id="AOIB01000028">
    <property type="protein sequence ID" value="ELY55985.1"/>
    <property type="molecule type" value="Genomic_DNA"/>
</dbReference>
<dbReference type="AlphaFoldDB" id="L9X2P2"/>
<dbReference type="eggNOG" id="arCOG02846">
    <property type="taxonomic scope" value="Archaea"/>
</dbReference>
<proteinExistence type="predicted"/>
<organism evidence="3 4">
    <name type="scientific">Natronococcus amylolyticus DSM 10524</name>
    <dbReference type="NCBI Taxonomy" id="1227497"/>
    <lineage>
        <taxon>Archaea</taxon>
        <taxon>Methanobacteriati</taxon>
        <taxon>Methanobacteriota</taxon>
        <taxon>Stenosarchaea group</taxon>
        <taxon>Halobacteria</taxon>
        <taxon>Halobacteriales</taxon>
        <taxon>Natrialbaceae</taxon>
        <taxon>Natronococcus</taxon>
    </lineage>
</organism>
<protein>
    <recommendedName>
        <fullName evidence="2">Restriction endonuclease type IV Mrr domain-containing protein</fullName>
    </recommendedName>
</protein>
<dbReference type="GO" id="GO:0003677">
    <property type="term" value="F:DNA binding"/>
    <property type="evidence" value="ECO:0007669"/>
    <property type="project" value="InterPro"/>
</dbReference>
<dbReference type="eggNOG" id="arCOG02782">
    <property type="taxonomic scope" value="Archaea"/>
</dbReference>
<evidence type="ECO:0000313" key="4">
    <source>
        <dbReference type="Proteomes" id="UP000011688"/>
    </source>
</evidence>
<accession>L9X2P2</accession>
<evidence type="ECO:0000256" key="1">
    <source>
        <dbReference type="SAM" id="MobiDB-lite"/>
    </source>
</evidence>
<dbReference type="STRING" id="1227497.C491_13577"/>
<dbReference type="GO" id="GO:0015666">
    <property type="term" value="F:restriction endodeoxyribonuclease activity"/>
    <property type="evidence" value="ECO:0007669"/>
    <property type="project" value="TreeGrafter"/>
</dbReference>
<reference evidence="3 4" key="1">
    <citation type="journal article" date="2014" name="PLoS Genet.">
        <title>Phylogenetically driven sequencing of extremely halophilic archaea reveals strategies for static and dynamic osmo-response.</title>
        <authorList>
            <person name="Becker E.A."/>
            <person name="Seitzer P.M."/>
            <person name="Tritt A."/>
            <person name="Larsen D."/>
            <person name="Krusor M."/>
            <person name="Yao A.I."/>
            <person name="Wu D."/>
            <person name="Madern D."/>
            <person name="Eisen J.A."/>
            <person name="Darling A.E."/>
            <person name="Facciotti M.T."/>
        </authorList>
    </citation>
    <scope>NUCLEOTIDE SEQUENCE [LARGE SCALE GENOMIC DNA]</scope>
    <source>
        <strain evidence="3 4">DSM 10524</strain>
    </source>
</reference>
<keyword evidence="4" id="KW-1185">Reference proteome</keyword>
<gene>
    <name evidence="3" type="ORF">C491_13577</name>
</gene>
<comment type="caution">
    <text evidence="3">The sequence shown here is derived from an EMBL/GenBank/DDBJ whole genome shotgun (WGS) entry which is preliminary data.</text>
</comment>
<dbReference type="PANTHER" id="PTHR30015">
    <property type="entry name" value="MRR RESTRICTION SYSTEM PROTEIN"/>
    <property type="match status" value="1"/>
</dbReference>
<dbReference type="Gene3D" id="3.40.1350.10">
    <property type="match status" value="1"/>
</dbReference>
<dbReference type="SUPFAM" id="SSF52980">
    <property type="entry name" value="Restriction endonuclease-like"/>
    <property type="match status" value="1"/>
</dbReference>
<feature type="region of interest" description="Disordered" evidence="1">
    <location>
        <begin position="146"/>
        <end position="179"/>
    </location>
</feature>
<name>L9X2P2_9EURY</name>
<dbReference type="InterPro" id="IPR011856">
    <property type="entry name" value="tRNA_endonuc-like_dom_sf"/>
</dbReference>
<feature type="compositionally biased region" description="Low complexity" evidence="1">
    <location>
        <begin position="160"/>
        <end position="171"/>
    </location>
</feature>
<dbReference type="InterPro" id="IPR007560">
    <property type="entry name" value="Restrct_endonuc_IV_Mrr"/>
</dbReference>
<evidence type="ECO:0000259" key="2">
    <source>
        <dbReference type="Pfam" id="PF04471"/>
    </source>
</evidence>